<keyword evidence="2" id="KW-1185">Reference proteome</keyword>
<dbReference type="Proteomes" id="UP000625735">
    <property type="component" value="Unassembled WGS sequence"/>
</dbReference>
<reference evidence="1" key="1">
    <citation type="journal article" date="2014" name="Int. J. Syst. Evol. Microbiol.">
        <title>Complete genome sequence of Corynebacterium casei LMG S-19264T (=DSM 44701T), isolated from a smear-ripened cheese.</title>
        <authorList>
            <consortium name="US DOE Joint Genome Institute (JGI-PGF)"/>
            <person name="Walter F."/>
            <person name="Albersmeier A."/>
            <person name="Kalinowski J."/>
            <person name="Ruckert C."/>
        </authorList>
    </citation>
    <scope>NUCLEOTIDE SEQUENCE</scope>
    <source>
        <strain evidence="1">CGMCC 1.12506</strain>
    </source>
</reference>
<name>A0A916Y3A6_9FLAO</name>
<accession>A0A916Y3A6</accession>
<dbReference type="PROSITE" id="PS51257">
    <property type="entry name" value="PROKAR_LIPOPROTEIN"/>
    <property type="match status" value="1"/>
</dbReference>
<evidence type="ECO:0000313" key="2">
    <source>
        <dbReference type="Proteomes" id="UP000625735"/>
    </source>
</evidence>
<protein>
    <recommendedName>
        <fullName evidence="3">Lipoprotein</fullName>
    </recommendedName>
</protein>
<dbReference type="AlphaFoldDB" id="A0A916Y3A6"/>
<sequence>MRISFLVILAFAMMGCKKDVQLAKASRTIDSTMVDHTPVYLFFEVKDKDTMVQVNRNNTISTTNWVFNVDKRLPLRLAIPQIIKLQNKRKNDDVHTEDIAGNYYSYTDSIQRSLAFISFKSISYTYDSYFSSIYVKENPEYHMHFQTYYINFKQDKSITVDGNEVSQSELLAFLKDYIAFSGEGKRNLIYLNFDEEVSFDTYLSNVVLLTELENETTQIATTHFIYNKKKLPDCNCY</sequence>
<dbReference type="EMBL" id="BMFG01000006">
    <property type="protein sequence ID" value="GGD27713.1"/>
    <property type="molecule type" value="Genomic_DNA"/>
</dbReference>
<evidence type="ECO:0000313" key="1">
    <source>
        <dbReference type="EMBL" id="GGD27713.1"/>
    </source>
</evidence>
<reference evidence="1" key="2">
    <citation type="submission" date="2020-09" db="EMBL/GenBank/DDBJ databases">
        <authorList>
            <person name="Sun Q."/>
            <person name="Zhou Y."/>
        </authorList>
    </citation>
    <scope>NUCLEOTIDE SEQUENCE</scope>
    <source>
        <strain evidence="1">CGMCC 1.12506</strain>
    </source>
</reference>
<organism evidence="1 2">
    <name type="scientific">Flavobacterium orientale</name>
    <dbReference type="NCBI Taxonomy" id="1756020"/>
    <lineage>
        <taxon>Bacteria</taxon>
        <taxon>Pseudomonadati</taxon>
        <taxon>Bacteroidota</taxon>
        <taxon>Flavobacteriia</taxon>
        <taxon>Flavobacteriales</taxon>
        <taxon>Flavobacteriaceae</taxon>
        <taxon>Flavobacterium</taxon>
    </lineage>
</organism>
<proteinExistence type="predicted"/>
<evidence type="ECO:0008006" key="3">
    <source>
        <dbReference type="Google" id="ProtNLM"/>
    </source>
</evidence>
<comment type="caution">
    <text evidence="1">The sequence shown here is derived from an EMBL/GenBank/DDBJ whole genome shotgun (WGS) entry which is preliminary data.</text>
</comment>
<gene>
    <name evidence="1" type="ORF">GCM10011343_17360</name>
</gene>
<dbReference type="RefSeq" id="WP_188362171.1">
    <property type="nucleotide sequence ID" value="NZ_BMFG01000006.1"/>
</dbReference>